<accession>A0ACC0BVS0</accession>
<keyword evidence="2" id="KW-1185">Reference proteome</keyword>
<comment type="caution">
    <text evidence="1">The sequence shown here is derived from an EMBL/GenBank/DDBJ whole genome shotgun (WGS) entry which is preliminary data.</text>
</comment>
<dbReference type="Proteomes" id="UP001060085">
    <property type="component" value="Linkage Group LG02"/>
</dbReference>
<evidence type="ECO:0000313" key="2">
    <source>
        <dbReference type="Proteomes" id="UP001060085"/>
    </source>
</evidence>
<sequence length="140" mass="15990">MGAKKDFTKSHYSHHLHHCKFAVFGKTPASLSLSLSPYIETIIDFSGKRNLIATEQKPRNLSTKTDQTLCLFYKQSSDIKQIENIYIERLKKQVQICNISEVYLKEMLFLPKMLQIISDNPSYSAQFLAQMTQGWGGGVL</sequence>
<name>A0ACC0BVS0_CATRO</name>
<dbReference type="EMBL" id="CM044702">
    <property type="protein sequence ID" value="KAI5676778.1"/>
    <property type="molecule type" value="Genomic_DNA"/>
</dbReference>
<organism evidence="1 2">
    <name type="scientific">Catharanthus roseus</name>
    <name type="common">Madagascar periwinkle</name>
    <name type="synonym">Vinca rosea</name>
    <dbReference type="NCBI Taxonomy" id="4058"/>
    <lineage>
        <taxon>Eukaryota</taxon>
        <taxon>Viridiplantae</taxon>
        <taxon>Streptophyta</taxon>
        <taxon>Embryophyta</taxon>
        <taxon>Tracheophyta</taxon>
        <taxon>Spermatophyta</taxon>
        <taxon>Magnoliopsida</taxon>
        <taxon>eudicotyledons</taxon>
        <taxon>Gunneridae</taxon>
        <taxon>Pentapetalae</taxon>
        <taxon>asterids</taxon>
        <taxon>lamiids</taxon>
        <taxon>Gentianales</taxon>
        <taxon>Apocynaceae</taxon>
        <taxon>Rauvolfioideae</taxon>
        <taxon>Vinceae</taxon>
        <taxon>Catharanthinae</taxon>
        <taxon>Catharanthus</taxon>
    </lineage>
</organism>
<protein>
    <submittedName>
        <fullName evidence="1">Uncharacterized protein</fullName>
    </submittedName>
</protein>
<gene>
    <name evidence="1" type="ORF">M9H77_07728</name>
</gene>
<reference evidence="2" key="1">
    <citation type="journal article" date="2023" name="Nat. Plants">
        <title>Single-cell RNA sequencing provides a high-resolution roadmap for understanding the multicellular compartmentation of specialized metabolism.</title>
        <authorList>
            <person name="Sun S."/>
            <person name="Shen X."/>
            <person name="Li Y."/>
            <person name="Li Y."/>
            <person name="Wang S."/>
            <person name="Li R."/>
            <person name="Zhang H."/>
            <person name="Shen G."/>
            <person name="Guo B."/>
            <person name="Wei J."/>
            <person name="Xu J."/>
            <person name="St-Pierre B."/>
            <person name="Chen S."/>
            <person name="Sun C."/>
        </authorList>
    </citation>
    <scope>NUCLEOTIDE SEQUENCE [LARGE SCALE GENOMIC DNA]</scope>
</reference>
<evidence type="ECO:0000313" key="1">
    <source>
        <dbReference type="EMBL" id="KAI5676778.1"/>
    </source>
</evidence>
<proteinExistence type="predicted"/>